<protein>
    <submittedName>
        <fullName evidence="1">Uncharacterized protein</fullName>
    </submittedName>
</protein>
<gene>
    <name evidence="1" type="ORF">P43SY_004248</name>
</gene>
<dbReference type="PANTHER" id="PTHR37558:SF1">
    <property type="entry name" value="HTH CENPB-TYPE DOMAIN-CONTAINING PROTEIN"/>
    <property type="match status" value="1"/>
</dbReference>
<keyword evidence="2" id="KW-1185">Reference proteome</keyword>
<proteinExistence type="predicted"/>
<sequence length="213" mass="24497">MSSQRSPAASSSVEDDVLLLQEALRVQPFMESNRRSIQVWADIAKRLNANPDFKHKLPRGRLAGRSAQARYLDLVEMRHQQRTQSLSRQHTGPAPSEREGLIDACVALAQQRPVHPKGQFYTVRDHVYILREAIARPPQLQQRGVVRSVWEAIAEKMRSNPDFSKPTVTAKAVQRIVRELLEMRHKKRKRNASFRDVDADLRKCDESKPKFDN</sequence>
<organism evidence="1 2">
    <name type="scientific">Pythium insidiosum</name>
    <name type="common">Pythiosis disease agent</name>
    <dbReference type="NCBI Taxonomy" id="114742"/>
    <lineage>
        <taxon>Eukaryota</taxon>
        <taxon>Sar</taxon>
        <taxon>Stramenopiles</taxon>
        <taxon>Oomycota</taxon>
        <taxon>Peronosporomycetes</taxon>
        <taxon>Pythiales</taxon>
        <taxon>Pythiaceae</taxon>
        <taxon>Pythium</taxon>
    </lineage>
</organism>
<comment type="caution">
    <text evidence="1">The sequence shown here is derived from an EMBL/GenBank/DDBJ whole genome shotgun (WGS) entry which is preliminary data.</text>
</comment>
<evidence type="ECO:0000313" key="1">
    <source>
        <dbReference type="EMBL" id="KAJ0393618.1"/>
    </source>
</evidence>
<evidence type="ECO:0000313" key="2">
    <source>
        <dbReference type="Proteomes" id="UP001209570"/>
    </source>
</evidence>
<dbReference type="Proteomes" id="UP001209570">
    <property type="component" value="Unassembled WGS sequence"/>
</dbReference>
<reference evidence="1" key="1">
    <citation type="submission" date="2021-12" db="EMBL/GenBank/DDBJ databases">
        <title>Prjna785345.</title>
        <authorList>
            <person name="Rujirawat T."/>
            <person name="Krajaejun T."/>
        </authorList>
    </citation>
    <scope>NUCLEOTIDE SEQUENCE</scope>
    <source>
        <strain evidence="1">Pi057C3</strain>
    </source>
</reference>
<dbReference type="EMBL" id="JAKCXM010000477">
    <property type="protein sequence ID" value="KAJ0393618.1"/>
    <property type="molecule type" value="Genomic_DNA"/>
</dbReference>
<dbReference type="PANTHER" id="PTHR37558">
    <property type="entry name" value="HTH CENPB-TYPE DOMAIN-CONTAINING PROTEIN"/>
    <property type="match status" value="1"/>
</dbReference>
<name>A0AAD5LUF6_PYTIN</name>
<accession>A0AAD5LUF6</accession>
<dbReference type="AlphaFoldDB" id="A0AAD5LUF6"/>